<dbReference type="CTD" id="5193"/>
<dbReference type="Pfam" id="PF13923">
    <property type="entry name" value="zf-C3HC4_2"/>
    <property type="match status" value="1"/>
</dbReference>
<dbReference type="AlphaFoldDB" id="A0A8I6S4M6"/>
<keyword evidence="11" id="KW-1133">Transmembrane helix</keyword>
<evidence type="ECO:0000256" key="5">
    <source>
        <dbReference type="ARBA" id="ARBA00022448"/>
    </source>
</evidence>
<dbReference type="InterPro" id="IPR001841">
    <property type="entry name" value="Znf_RING"/>
</dbReference>
<comment type="subcellular location">
    <subcellularLocation>
        <location evidence="1">Peroxisome membrane</location>
        <topology evidence="1">Multi-pass membrane protein</topology>
    </subcellularLocation>
</comment>
<evidence type="ECO:0000313" key="17">
    <source>
        <dbReference type="EnsemblMetazoa" id="XP_014255673.1"/>
    </source>
</evidence>
<name>A0A8I6S4M6_CIMLE</name>
<feature type="domain" description="RING-type" evidence="16">
    <location>
        <begin position="266"/>
        <end position="304"/>
    </location>
</feature>
<dbReference type="RefSeq" id="XP_014255671.1">
    <property type="nucleotide sequence ID" value="XM_014400185.2"/>
</dbReference>
<dbReference type="GO" id="GO:0006513">
    <property type="term" value="P:protein monoubiquitination"/>
    <property type="evidence" value="ECO:0007669"/>
    <property type="project" value="TreeGrafter"/>
</dbReference>
<evidence type="ECO:0000256" key="15">
    <source>
        <dbReference type="PIRNR" id="PIRNR038074"/>
    </source>
</evidence>
<evidence type="ECO:0000256" key="2">
    <source>
        <dbReference type="ARBA" id="ARBA00004906"/>
    </source>
</evidence>
<keyword evidence="12 15" id="KW-0472">Membrane</keyword>
<dbReference type="InterPro" id="IPR017375">
    <property type="entry name" value="PEX12"/>
</dbReference>
<dbReference type="PANTHER" id="PTHR12888:SF0">
    <property type="entry name" value="PEROXISOME ASSEMBLY PROTEIN 12"/>
    <property type="match status" value="1"/>
</dbReference>
<keyword evidence="18" id="KW-1185">Reference proteome</keyword>
<evidence type="ECO:0000313" key="18">
    <source>
        <dbReference type="Proteomes" id="UP000494040"/>
    </source>
</evidence>
<protein>
    <recommendedName>
        <fullName evidence="4 15">Peroxisome assembly protein 12</fullName>
    </recommendedName>
    <alternativeName>
        <fullName evidence="14 15">Peroxin-12</fullName>
    </alternativeName>
</protein>
<evidence type="ECO:0000256" key="1">
    <source>
        <dbReference type="ARBA" id="ARBA00004585"/>
    </source>
</evidence>
<dbReference type="Proteomes" id="UP000494040">
    <property type="component" value="Unassembled WGS sequence"/>
</dbReference>
<comment type="function">
    <text evidence="15">Component of a retrotranslocation channel required for peroxisome organization by mediating export of the PEX5 receptor from peroxisomes to the cytosol, thereby promoting PEX5 recycling.</text>
</comment>
<dbReference type="SUPFAM" id="SSF57850">
    <property type="entry name" value="RING/U-box"/>
    <property type="match status" value="1"/>
</dbReference>
<accession>A0A8I6S4M6</accession>
<dbReference type="SMART" id="SM00184">
    <property type="entry name" value="RING"/>
    <property type="match status" value="1"/>
</dbReference>
<comment type="similarity">
    <text evidence="3 15">Belongs to the pex2/pex10/pex12 family.</text>
</comment>
<dbReference type="PIRSF" id="PIRSF038074">
    <property type="entry name" value="Peroxisome_assembly_p12"/>
    <property type="match status" value="1"/>
</dbReference>
<evidence type="ECO:0000256" key="8">
    <source>
        <dbReference type="ARBA" id="ARBA00022771"/>
    </source>
</evidence>
<keyword evidence="10" id="KW-0653">Protein transport</keyword>
<keyword evidence="7" id="KW-0479">Metal-binding</keyword>
<sequence length="319" mass="36877">MAENAVHISSTEHTKPTIFELWAQDSLMSTLQPSFKIICDFLGAKNFNRYRWLLKWHDEAFLALNLLLQFHYLNKYNASFSEAFYSLKRIPVKNGKNTLSMKLKLKSLLSLTVVPYILSRLRSYMDRLKQEESTESENDLLKHSTQSVIRTLFVLVNGINVFYSVKYMIGKSKTHTICDELTEIEITHEVHKSTAWSDILRELKSNPRNITTLIPVIFKLSSQILELSAFIIQFLNWWNTSQINININALPVPPPPSCNIAYNNMCPICSRPRKTEVVLQPSGFVFCYPCIVQYLDEEKKCPITNIPATTKDLVRLYTE</sequence>
<evidence type="ECO:0000256" key="6">
    <source>
        <dbReference type="ARBA" id="ARBA00022692"/>
    </source>
</evidence>
<keyword evidence="8" id="KW-0863">Zinc-finger</keyword>
<keyword evidence="5" id="KW-0813">Transport</keyword>
<evidence type="ECO:0000256" key="14">
    <source>
        <dbReference type="ARBA" id="ARBA00029692"/>
    </source>
</evidence>
<dbReference type="Pfam" id="PF04757">
    <property type="entry name" value="Pex2_Pex12"/>
    <property type="match status" value="1"/>
</dbReference>
<dbReference type="RefSeq" id="XP_014255673.1">
    <property type="nucleotide sequence ID" value="XM_014400187.1"/>
</dbReference>
<comment type="pathway">
    <text evidence="2">Protein modification; protein ubiquitination.</text>
</comment>
<evidence type="ECO:0000256" key="4">
    <source>
        <dbReference type="ARBA" id="ARBA00018980"/>
    </source>
</evidence>
<dbReference type="GeneID" id="106670123"/>
<dbReference type="OMA" id="QHYLARC"/>
<keyword evidence="6" id="KW-0812">Transmembrane</keyword>
<evidence type="ECO:0000256" key="12">
    <source>
        <dbReference type="ARBA" id="ARBA00023136"/>
    </source>
</evidence>
<dbReference type="GO" id="GO:0008270">
    <property type="term" value="F:zinc ion binding"/>
    <property type="evidence" value="ECO:0007669"/>
    <property type="project" value="UniProtKB-KW"/>
</dbReference>
<dbReference type="Gene3D" id="3.30.40.10">
    <property type="entry name" value="Zinc/RING finger domain, C3HC4 (zinc finger)"/>
    <property type="match status" value="1"/>
</dbReference>
<dbReference type="OrthoDB" id="107372at2759"/>
<evidence type="ECO:0000256" key="9">
    <source>
        <dbReference type="ARBA" id="ARBA00022833"/>
    </source>
</evidence>
<dbReference type="GO" id="GO:0004842">
    <property type="term" value="F:ubiquitin-protein transferase activity"/>
    <property type="evidence" value="ECO:0007669"/>
    <property type="project" value="TreeGrafter"/>
</dbReference>
<dbReference type="InterPro" id="IPR013083">
    <property type="entry name" value="Znf_RING/FYVE/PHD"/>
</dbReference>
<dbReference type="EnsemblMetazoa" id="XM_014400187.1">
    <property type="protein sequence ID" value="XP_014255673.1"/>
    <property type="gene ID" value="LOC106670123"/>
</dbReference>
<dbReference type="KEGG" id="clec:106670123"/>
<evidence type="ECO:0000256" key="7">
    <source>
        <dbReference type="ARBA" id="ARBA00022723"/>
    </source>
</evidence>
<dbReference type="PANTHER" id="PTHR12888">
    <property type="entry name" value="PEROXISOME ASSEMBLY PROTEIN 12 PEROXIN-12"/>
    <property type="match status" value="1"/>
</dbReference>
<evidence type="ECO:0000256" key="13">
    <source>
        <dbReference type="ARBA" id="ARBA00023140"/>
    </source>
</evidence>
<evidence type="ECO:0000256" key="3">
    <source>
        <dbReference type="ARBA" id="ARBA00008704"/>
    </source>
</evidence>
<dbReference type="EnsemblMetazoa" id="XM_014400185.2">
    <property type="protein sequence ID" value="XP_014255671.1"/>
    <property type="gene ID" value="LOC106670123"/>
</dbReference>
<organism evidence="17 18">
    <name type="scientific">Cimex lectularius</name>
    <name type="common">Bed bug</name>
    <name type="synonym">Acanthia lectularia</name>
    <dbReference type="NCBI Taxonomy" id="79782"/>
    <lineage>
        <taxon>Eukaryota</taxon>
        <taxon>Metazoa</taxon>
        <taxon>Ecdysozoa</taxon>
        <taxon>Arthropoda</taxon>
        <taxon>Hexapoda</taxon>
        <taxon>Insecta</taxon>
        <taxon>Pterygota</taxon>
        <taxon>Neoptera</taxon>
        <taxon>Paraneoptera</taxon>
        <taxon>Hemiptera</taxon>
        <taxon>Heteroptera</taxon>
        <taxon>Panheteroptera</taxon>
        <taxon>Cimicomorpha</taxon>
        <taxon>Cimicidae</taxon>
        <taxon>Cimex</taxon>
    </lineage>
</organism>
<proteinExistence type="inferred from homology"/>
<dbReference type="CDD" id="cd16451">
    <property type="entry name" value="mRING_PEX12"/>
    <property type="match status" value="1"/>
</dbReference>
<evidence type="ECO:0000259" key="16">
    <source>
        <dbReference type="SMART" id="SM00184"/>
    </source>
</evidence>
<reference evidence="17" key="1">
    <citation type="submission" date="2022-01" db="UniProtKB">
        <authorList>
            <consortium name="EnsemblMetazoa"/>
        </authorList>
    </citation>
    <scope>IDENTIFICATION</scope>
</reference>
<dbReference type="GO" id="GO:0005778">
    <property type="term" value="C:peroxisomal membrane"/>
    <property type="evidence" value="ECO:0007669"/>
    <property type="project" value="UniProtKB-SubCell"/>
</dbReference>
<keyword evidence="9" id="KW-0862">Zinc</keyword>
<dbReference type="InterPro" id="IPR006845">
    <property type="entry name" value="Pex_N"/>
</dbReference>
<dbReference type="RefSeq" id="XP_014255672.1">
    <property type="nucleotide sequence ID" value="XM_014400186.1"/>
</dbReference>
<dbReference type="EnsemblMetazoa" id="XM_014400186.1">
    <property type="protein sequence ID" value="XP_014255672.1"/>
    <property type="gene ID" value="LOC106670123"/>
</dbReference>
<dbReference type="GO" id="GO:0016558">
    <property type="term" value="P:protein import into peroxisome matrix"/>
    <property type="evidence" value="ECO:0007669"/>
    <property type="project" value="UniProtKB-UniRule"/>
</dbReference>
<evidence type="ECO:0000256" key="10">
    <source>
        <dbReference type="ARBA" id="ARBA00022927"/>
    </source>
</evidence>
<keyword evidence="13 15" id="KW-0576">Peroxisome</keyword>
<evidence type="ECO:0000256" key="11">
    <source>
        <dbReference type="ARBA" id="ARBA00022989"/>
    </source>
</evidence>
<dbReference type="GO" id="GO:1990429">
    <property type="term" value="C:peroxisomal importomer complex"/>
    <property type="evidence" value="ECO:0007669"/>
    <property type="project" value="TreeGrafter"/>
</dbReference>